<evidence type="ECO:0000313" key="2">
    <source>
        <dbReference type="Proteomes" id="UP000050509"/>
    </source>
</evidence>
<feature type="non-terminal residue" evidence="1">
    <location>
        <position position="1"/>
    </location>
</feature>
<dbReference type="EMBL" id="LJCR01000614">
    <property type="protein sequence ID" value="KPV52231.1"/>
    <property type="molecule type" value="Genomic_DNA"/>
</dbReference>
<reference evidence="1 2" key="1">
    <citation type="submission" date="2015-09" db="EMBL/GenBank/DDBJ databases">
        <title>Draft genome sequence of Kouleothrix aurantiaca JCM 19913.</title>
        <authorList>
            <person name="Hemp J."/>
        </authorList>
    </citation>
    <scope>NUCLEOTIDE SEQUENCE [LARGE SCALE GENOMIC DNA]</scope>
    <source>
        <strain evidence="1 2">COM-B</strain>
    </source>
</reference>
<dbReference type="Gene3D" id="3.20.20.150">
    <property type="entry name" value="Divalent-metal-dependent TIM barrel enzymes"/>
    <property type="match status" value="1"/>
</dbReference>
<accession>A0A0P9D2K1</accession>
<proteinExistence type="predicted"/>
<keyword evidence="2" id="KW-1185">Reference proteome</keyword>
<organism evidence="1 2">
    <name type="scientific">Kouleothrix aurantiaca</name>
    <dbReference type="NCBI Taxonomy" id="186479"/>
    <lineage>
        <taxon>Bacteria</taxon>
        <taxon>Bacillati</taxon>
        <taxon>Chloroflexota</taxon>
        <taxon>Chloroflexia</taxon>
        <taxon>Chloroflexales</taxon>
        <taxon>Roseiflexineae</taxon>
        <taxon>Roseiflexaceae</taxon>
        <taxon>Kouleothrix</taxon>
    </lineage>
</organism>
<dbReference type="Proteomes" id="UP000050509">
    <property type="component" value="Unassembled WGS sequence"/>
</dbReference>
<protein>
    <recommendedName>
        <fullName evidence="3">Xylose isomerase</fullName>
    </recommendedName>
</protein>
<sequence>EQILPRASSIHFKARYDADGAVNAADAERCAALINAAGFDGVLTLIYGDKRDEWAHIEQLRATLQPLLG</sequence>
<name>A0A0P9D2K1_9CHLR</name>
<evidence type="ECO:0000313" key="1">
    <source>
        <dbReference type="EMBL" id="KPV52231.1"/>
    </source>
</evidence>
<evidence type="ECO:0008006" key="3">
    <source>
        <dbReference type="Google" id="ProtNLM"/>
    </source>
</evidence>
<dbReference type="AlphaFoldDB" id="A0A0P9D2K1"/>
<gene>
    <name evidence="1" type="ORF">SE17_16720</name>
</gene>
<comment type="caution">
    <text evidence="1">The sequence shown here is derived from an EMBL/GenBank/DDBJ whole genome shotgun (WGS) entry which is preliminary data.</text>
</comment>